<protein>
    <submittedName>
        <fullName evidence="1">Uncharacterized protein</fullName>
    </submittedName>
</protein>
<keyword evidence="2" id="KW-1185">Reference proteome</keyword>
<evidence type="ECO:0000313" key="1">
    <source>
        <dbReference type="EMBL" id="GGI03221.1"/>
    </source>
</evidence>
<dbReference type="AlphaFoldDB" id="A0A8J3ESG4"/>
<dbReference type="Proteomes" id="UP000650511">
    <property type="component" value="Unassembled WGS sequence"/>
</dbReference>
<reference evidence="1" key="2">
    <citation type="submission" date="2020-09" db="EMBL/GenBank/DDBJ databases">
        <authorList>
            <person name="Sun Q."/>
            <person name="Zhou Y."/>
        </authorList>
    </citation>
    <scope>NUCLEOTIDE SEQUENCE</scope>
    <source>
        <strain evidence="1">CGMCC 1.14988</strain>
    </source>
</reference>
<evidence type="ECO:0000313" key="2">
    <source>
        <dbReference type="Proteomes" id="UP000650511"/>
    </source>
</evidence>
<sequence>MAFLDPKQKQDEHDDVLPGAPGLHLDLDVRVCPRCRAQVPPWQPRCRDCDVATVAPEDVPATSFALPAFEDDDEADRG</sequence>
<dbReference type="OrthoDB" id="5244647at2"/>
<dbReference type="RefSeq" id="WP_130648334.1">
    <property type="nucleotide sequence ID" value="NZ_BMHA01000001.1"/>
</dbReference>
<comment type="caution">
    <text evidence="1">The sequence shown here is derived from an EMBL/GenBank/DDBJ whole genome shotgun (WGS) entry which is preliminary data.</text>
</comment>
<dbReference type="EMBL" id="BMHA01000001">
    <property type="protein sequence ID" value="GGI03221.1"/>
    <property type="molecule type" value="Genomic_DNA"/>
</dbReference>
<organism evidence="1 2">
    <name type="scientific">Egicoccus halophilus</name>
    <dbReference type="NCBI Taxonomy" id="1670830"/>
    <lineage>
        <taxon>Bacteria</taxon>
        <taxon>Bacillati</taxon>
        <taxon>Actinomycetota</taxon>
        <taxon>Nitriliruptoria</taxon>
        <taxon>Egicoccales</taxon>
        <taxon>Egicoccaceae</taxon>
        <taxon>Egicoccus</taxon>
    </lineage>
</organism>
<name>A0A8J3ESG4_9ACTN</name>
<gene>
    <name evidence="1" type="ORF">GCM10011354_03030</name>
</gene>
<reference evidence="1" key="1">
    <citation type="journal article" date="2014" name="Int. J. Syst. Evol. Microbiol.">
        <title>Complete genome sequence of Corynebacterium casei LMG S-19264T (=DSM 44701T), isolated from a smear-ripened cheese.</title>
        <authorList>
            <consortium name="US DOE Joint Genome Institute (JGI-PGF)"/>
            <person name="Walter F."/>
            <person name="Albersmeier A."/>
            <person name="Kalinowski J."/>
            <person name="Ruckert C."/>
        </authorList>
    </citation>
    <scope>NUCLEOTIDE SEQUENCE</scope>
    <source>
        <strain evidence="1">CGMCC 1.14988</strain>
    </source>
</reference>
<proteinExistence type="predicted"/>
<accession>A0A8J3ESG4</accession>